<dbReference type="Gene3D" id="1.10.10.10">
    <property type="entry name" value="Winged helix-like DNA-binding domain superfamily/Winged helix DNA-binding domain"/>
    <property type="match status" value="1"/>
</dbReference>
<keyword evidence="2" id="KW-0805">Transcription regulation</keyword>
<dbReference type="Pfam" id="PF00126">
    <property type="entry name" value="HTH_1"/>
    <property type="match status" value="1"/>
</dbReference>
<evidence type="ECO:0000256" key="3">
    <source>
        <dbReference type="ARBA" id="ARBA00023125"/>
    </source>
</evidence>
<keyword evidence="3 6" id="KW-0238">DNA-binding</keyword>
<name>A0A316FXR9_9RHOB</name>
<dbReference type="AlphaFoldDB" id="A0A316FXR9"/>
<reference evidence="6 7" key="1">
    <citation type="submission" date="2018-05" db="EMBL/GenBank/DDBJ databases">
        <title>Genomic Encyclopedia of Type Strains, Phase IV (KMG-IV): sequencing the most valuable type-strain genomes for metagenomic binning, comparative biology and taxonomic classification.</title>
        <authorList>
            <person name="Goeker M."/>
        </authorList>
    </citation>
    <scope>NUCLEOTIDE SEQUENCE [LARGE SCALE GENOMIC DNA]</scope>
    <source>
        <strain evidence="6 7">DSM 103371</strain>
    </source>
</reference>
<dbReference type="SUPFAM" id="SSF46785">
    <property type="entry name" value="Winged helix' DNA-binding domain"/>
    <property type="match status" value="1"/>
</dbReference>
<evidence type="ECO:0000313" key="7">
    <source>
        <dbReference type="Proteomes" id="UP000245390"/>
    </source>
</evidence>
<accession>A0A316FXR9</accession>
<gene>
    <name evidence="6" type="ORF">C8D95_11454</name>
</gene>
<dbReference type="EMBL" id="QGGV01000014">
    <property type="protein sequence ID" value="PWK53152.1"/>
    <property type="molecule type" value="Genomic_DNA"/>
</dbReference>
<evidence type="ECO:0000259" key="5">
    <source>
        <dbReference type="PROSITE" id="PS50931"/>
    </source>
</evidence>
<dbReference type="GO" id="GO:0005829">
    <property type="term" value="C:cytosol"/>
    <property type="evidence" value="ECO:0007669"/>
    <property type="project" value="TreeGrafter"/>
</dbReference>
<dbReference type="InterPro" id="IPR000847">
    <property type="entry name" value="LysR_HTH_N"/>
</dbReference>
<dbReference type="PROSITE" id="PS50931">
    <property type="entry name" value="HTH_LYSR"/>
    <property type="match status" value="1"/>
</dbReference>
<dbReference type="Gene3D" id="3.40.190.290">
    <property type="match status" value="1"/>
</dbReference>
<dbReference type="GO" id="GO:0003677">
    <property type="term" value="F:DNA binding"/>
    <property type="evidence" value="ECO:0007669"/>
    <property type="project" value="UniProtKB-KW"/>
</dbReference>
<sequence>MRHLDPFKDIVVIARVGSIRKAAEILNISPTALNRRLLAMEADFGVQIFERLPKGLRLSSSGELIIRHMRNQLSQHDYLISQIDNLSGLRSGHVSIACSQALLPHFLPEQIATFRTAHPDVTFSVRLRDRGMAESSLQDHSADIAVVLEPMNLSVFQNELTVGQPVWCLMREQHPLAAKNTIRLGECSEYHVALPEPSYGVRFLMDRTHMTSIYGLKPVVEADSFEFLRGLSEYEDVLTFHIPISLPAKPPPGMVYRPLDPRDVAEGRLSIGYLKGRTLPVAAASFLEHVCRALGERHGDLVKA</sequence>
<dbReference type="PANTHER" id="PTHR30419:SF8">
    <property type="entry name" value="NITROGEN ASSIMILATION TRANSCRIPTIONAL ACTIVATOR-RELATED"/>
    <property type="match status" value="1"/>
</dbReference>
<organism evidence="6 7">
    <name type="scientific">Silicimonas algicola</name>
    <dbReference type="NCBI Taxonomy" id="1826607"/>
    <lineage>
        <taxon>Bacteria</taxon>
        <taxon>Pseudomonadati</taxon>
        <taxon>Pseudomonadota</taxon>
        <taxon>Alphaproteobacteria</taxon>
        <taxon>Rhodobacterales</taxon>
        <taxon>Paracoccaceae</taxon>
    </lineage>
</organism>
<dbReference type="SUPFAM" id="SSF53850">
    <property type="entry name" value="Periplasmic binding protein-like II"/>
    <property type="match status" value="1"/>
</dbReference>
<evidence type="ECO:0000256" key="4">
    <source>
        <dbReference type="ARBA" id="ARBA00023163"/>
    </source>
</evidence>
<proteinExistence type="inferred from homology"/>
<dbReference type="PANTHER" id="PTHR30419">
    <property type="entry name" value="HTH-TYPE TRANSCRIPTIONAL REGULATOR YBHD"/>
    <property type="match status" value="1"/>
</dbReference>
<evidence type="ECO:0000256" key="1">
    <source>
        <dbReference type="ARBA" id="ARBA00009437"/>
    </source>
</evidence>
<protein>
    <submittedName>
        <fullName evidence="6">DNA-binding transcriptional LysR family regulator</fullName>
    </submittedName>
</protein>
<dbReference type="RefSeq" id="WP_109761115.1">
    <property type="nucleotide sequence ID" value="NZ_CP034588.1"/>
</dbReference>
<dbReference type="OrthoDB" id="5297263at2"/>
<dbReference type="InterPro" id="IPR050950">
    <property type="entry name" value="HTH-type_LysR_regulators"/>
</dbReference>
<keyword evidence="4" id="KW-0804">Transcription</keyword>
<comment type="caution">
    <text evidence="6">The sequence shown here is derived from an EMBL/GenBank/DDBJ whole genome shotgun (WGS) entry which is preliminary data.</text>
</comment>
<dbReference type="Pfam" id="PF03466">
    <property type="entry name" value="LysR_substrate"/>
    <property type="match status" value="1"/>
</dbReference>
<dbReference type="KEGG" id="salo:EF888_06025"/>
<keyword evidence="7" id="KW-1185">Reference proteome</keyword>
<dbReference type="Proteomes" id="UP000245390">
    <property type="component" value="Unassembled WGS sequence"/>
</dbReference>
<evidence type="ECO:0000256" key="2">
    <source>
        <dbReference type="ARBA" id="ARBA00023015"/>
    </source>
</evidence>
<dbReference type="GO" id="GO:0003700">
    <property type="term" value="F:DNA-binding transcription factor activity"/>
    <property type="evidence" value="ECO:0007669"/>
    <property type="project" value="InterPro"/>
</dbReference>
<dbReference type="InterPro" id="IPR036390">
    <property type="entry name" value="WH_DNA-bd_sf"/>
</dbReference>
<comment type="similarity">
    <text evidence="1">Belongs to the LysR transcriptional regulatory family.</text>
</comment>
<evidence type="ECO:0000313" key="6">
    <source>
        <dbReference type="EMBL" id="PWK53152.1"/>
    </source>
</evidence>
<feature type="domain" description="HTH lysR-type" evidence="5">
    <location>
        <begin position="1"/>
        <end position="59"/>
    </location>
</feature>
<dbReference type="InterPro" id="IPR005119">
    <property type="entry name" value="LysR_subst-bd"/>
</dbReference>
<dbReference type="InterPro" id="IPR036388">
    <property type="entry name" value="WH-like_DNA-bd_sf"/>
</dbReference>